<reference evidence="1 2" key="1">
    <citation type="submission" date="2018-09" db="EMBL/GenBank/DDBJ databases">
        <authorList>
            <person name="Zhu H."/>
        </authorList>
    </citation>
    <scope>NUCLEOTIDE SEQUENCE [LARGE SCALE GENOMIC DNA]</scope>
    <source>
        <strain evidence="1 2">K2W22B-5</strain>
    </source>
</reference>
<keyword evidence="2" id="KW-1185">Reference proteome</keyword>
<sequence length="137" mass="14581">MENGDLSRLGWNLGPDDRNLKVLSALLGYVQAGLSGADADIFDFCEEQVRNAIDAAIADEAIPSYFQDRFTEVIQTVELMHAERQFGAASVAFAQSADDLPADARPSLIDAALRAGAATPEIARSICAAVLSVARAR</sequence>
<dbReference type="AlphaFoldDB" id="A0A418VUV5"/>
<evidence type="ECO:0000313" key="1">
    <source>
        <dbReference type="EMBL" id="RJF80925.1"/>
    </source>
</evidence>
<gene>
    <name evidence="1" type="ORF">D3877_11865</name>
</gene>
<dbReference type="RefSeq" id="WP_119831017.1">
    <property type="nucleotide sequence ID" value="NZ_QYUL01000002.1"/>
</dbReference>
<proteinExistence type="predicted"/>
<organism evidence="1 2">
    <name type="scientific">Azospirillum cavernae</name>
    <dbReference type="NCBI Taxonomy" id="2320860"/>
    <lineage>
        <taxon>Bacteria</taxon>
        <taxon>Pseudomonadati</taxon>
        <taxon>Pseudomonadota</taxon>
        <taxon>Alphaproteobacteria</taxon>
        <taxon>Rhodospirillales</taxon>
        <taxon>Azospirillaceae</taxon>
        <taxon>Azospirillum</taxon>
    </lineage>
</organism>
<protein>
    <submittedName>
        <fullName evidence="1">Uncharacterized protein</fullName>
    </submittedName>
</protein>
<dbReference type="EMBL" id="QYUL01000002">
    <property type="protein sequence ID" value="RJF80925.1"/>
    <property type="molecule type" value="Genomic_DNA"/>
</dbReference>
<dbReference type="Proteomes" id="UP000283458">
    <property type="component" value="Unassembled WGS sequence"/>
</dbReference>
<name>A0A418VUV5_9PROT</name>
<comment type="caution">
    <text evidence="1">The sequence shown here is derived from an EMBL/GenBank/DDBJ whole genome shotgun (WGS) entry which is preliminary data.</text>
</comment>
<evidence type="ECO:0000313" key="2">
    <source>
        <dbReference type="Proteomes" id="UP000283458"/>
    </source>
</evidence>
<accession>A0A418VUV5</accession>